<dbReference type="Proteomes" id="UP001440612">
    <property type="component" value="Chromosome"/>
</dbReference>
<sequence>MIRFLIPIIFGAGLAQAQAYEIRPSDTVLDADAFAQLVLGRELEFFDGGMSRYSPGGSYSWTYSAANGGGNWFGTHAFDQTGAVCIEFRTLRSRCDLFVQDDQRLVLLTEDGQRYPVREIR</sequence>
<protein>
    <recommendedName>
        <fullName evidence="3">Dihydrodipicolinate reductase</fullName>
    </recommendedName>
</protein>
<dbReference type="RefSeq" id="WP_341368544.1">
    <property type="nucleotide sequence ID" value="NZ_CP150951.2"/>
</dbReference>
<gene>
    <name evidence="1" type="ORF">AABB29_07385</name>
</gene>
<proteinExistence type="predicted"/>
<evidence type="ECO:0008006" key="3">
    <source>
        <dbReference type="Google" id="ProtNLM"/>
    </source>
</evidence>
<organism evidence="1 2">
    <name type="scientific">Yoonia phaeophyticola</name>
    <dbReference type="NCBI Taxonomy" id="3137369"/>
    <lineage>
        <taxon>Bacteria</taxon>
        <taxon>Pseudomonadati</taxon>
        <taxon>Pseudomonadota</taxon>
        <taxon>Alphaproteobacteria</taxon>
        <taxon>Rhodobacterales</taxon>
        <taxon>Paracoccaceae</taxon>
        <taxon>Yoonia</taxon>
    </lineage>
</organism>
<accession>A0ABZ2V7H9</accession>
<name>A0ABZ2V7H9_9RHOB</name>
<evidence type="ECO:0000313" key="2">
    <source>
        <dbReference type="Proteomes" id="UP001440612"/>
    </source>
</evidence>
<evidence type="ECO:0000313" key="1">
    <source>
        <dbReference type="EMBL" id="WZC50442.1"/>
    </source>
</evidence>
<reference evidence="2" key="1">
    <citation type="submission" date="2024-04" db="EMBL/GenBank/DDBJ databases">
        <title>Phylogenomic analyses of a clade within the roseobacter group suggest taxonomic reassignments of species of the genera Aestuariivita, Citreicella, Loktanella, Nautella, Pelagibaca, Ruegeria, Thalassobius, Thiobacimonas and Tropicibacter, and the proposal o.</title>
        <authorList>
            <person name="Jeon C.O."/>
        </authorList>
    </citation>
    <scope>NUCLEOTIDE SEQUENCE [LARGE SCALE GENOMIC DNA]</scope>
    <source>
        <strain evidence="2">BS5-3</strain>
    </source>
</reference>
<dbReference type="EMBL" id="CP150951">
    <property type="protein sequence ID" value="WZC50442.1"/>
    <property type="molecule type" value="Genomic_DNA"/>
</dbReference>
<keyword evidence="2" id="KW-1185">Reference proteome</keyword>